<dbReference type="Gene3D" id="3.30.1890.10">
    <property type="entry name" value="FepE-like"/>
    <property type="match status" value="1"/>
</dbReference>
<evidence type="ECO:0000256" key="7">
    <source>
        <dbReference type="SAM" id="Phobius"/>
    </source>
</evidence>
<keyword evidence="10" id="KW-1185">Reference proteome</keyword>
<organism evidence="9 10">
    <name type="scientific">Litoribrevibacter euphylliae</name>
    <dbReference type="NCBI Taxonomy" id="1834034"/>
    <lineage>
        <taxon>Bacteria</taxon>
        <taxon>Pseudomonadati</taxon>
        <taxon>Pseudomonadota</taxon>
        <taxon>Gammaproteobacteria</taxon>
        <taxon>Oceanospirillales</taxon>
        <taxon>Oceanospirillaceae</taxon>
        <taxon>Litoribrevibacter</taxon>
    </lineage>
</organism>
<dbReference type="PANTHER" id="PTHR32309">
    <property type="entry name" value="TYROSINE-PROTEIN KINASE"/>
    <property type="match status" value="1"/>
</dbReference>
<evidence type="ECO:0000256" key="5">
    <source>
        <dbReference type="ARBA" id="ARBA00023136"/>
    </source>
</evidence>
<gene>
    <name evidence="9" type="ORF">ACFOEK_04580</name>
</gene>
<sequence length="377" mass="42676">MQKSSYNPTTPYSNHQNDEIDLLELFVVLKQRFSIIAAFTVSFTCLAILYVTTVEPTYEAEAILIPPKQSELYKIDNGINLIKITPNEVFDRFYQTLTSQNFQYQFSERFVDQSQSTELSSVAQQKAFNTFKQQLTVKKSQKKKTDQNYIHLSFQANDAKLAESTLSSYIDEARKRTTADLIALYSSERKSLINRLNKKIEEKTEATKNEVTGEIQRLSGAAQIARSLDLELPTSNTILTTELNSYSLPLYTFGYRALELRIELLQSRESLNIFTKDLAELEAELKSLTKIQLSNQFSVINYQMDPLIPLAPIKPKKALITILAALLGVMMGCLIAIIIHFISKRKEQDSLSVDHGVNMDKLVVSLSNSKKAKESVG</sequence>
<comment type="caution">
    <text evidence="9">The sequence shown here is derived from an EMBL/GenBank/DDBJ whole genome shotgun (WGS) entry which is preliminary data.</text>
</comment>
<dbReference type="RefSeq" id="WP_386716833.1">
    <property type="nucleotide sequence ID" value="NZ_JBHRSZ010000002.1"/>
</dbReference>
<reference evidence="10" key="1">
    <citation type="journal article" date="2019" name="Int. J. Syst. Evol. Microbiol.">
        <title>The Global Catalogue of Microorganisms (GCM) 10K type strain sequencing project: providing services to taxonomists for standard genome sequencing and annotation.</title>
        <authorList>
            <consortium name="The Broad Institute Genomics Platform"/>
            <consortium name="The Broad Institute Genome Sequencing Center for Infectious Disease"/>
            <person name="Wu L."/>
            <person name="Ma J."/>
        </authorList>
    </citation>
    <scope>NUCLEOTIDE SEQUENCE [LARGE SCALE GENOMIC DNA]</scope>
    <source>
        <strain evidence="10">KCTC 52438</strain>
    </source>
</reference>
<evidence type="ECO:0000256" key="1">
    <source>
        <dbReference type="ARBA" id="ARBA00004651"/>
    </source>
</evidence>
<keyword evidence="4 7" id="KW-1133">Transmembrane helix</keyword>
<evidence type="ECO:0000313" key="10">
    <source>
        <dbReference type="Proteomes" id="UP001595476"/>
    </source>
</evidence>
<dbReference type="InterPro" id="IPR003856">
    <property type="entry name" value="LPS_length_determ_N"/>
</dbReference>
<evidence type="ECO:0000256" key="4">
    <source>
        <dbReference type="ARBA" id="ARBA00022989"/>
    </source>
</evidence>
<dbReference type="SUPFAM" id="SSF160355">
    <property type="entry name" value="Bacterial polysaccharide co-polymerase-like"/>
    <property type="match status" value="1"/>
</dbReference>
<accession>A0ABV7HC96</accession>
<evidence type="ECO:0000256" key="2">
    <source>
        <dbReference type="ARBA" id="ARBA00022475"/>
    </source>
</evidence>
<feature type="transmembrane region" description="Helical" evidence="7">
    <location>
        <begin position="318"/>
        <end position="342"/>
    </location>
</feature>
<dbReference type="Pfam" id="PF02706">
    <property type="entry name" value="Wzz"/>
    <property type="match status" value="1"/>
</dbReference>
<evidence type="ECO:0000313" key="9">
    <source>
        <dbReference type="EMBL" id="MFC3150294.1"/>
    </source>
</evidence>
<name>A0ABV7HC96_9GAMM</name>
<evidence type="ECO:0000256" key="3">
    <source>
        <dbReference type="ARBA" id="ARBA00022692"/>
    </source>
</evidence>
<keyword evidence="3 7" id="KW-0812">Transmembrane</keyword>
<proteinExistence type="predicted"/>
<keyword evidence="5 7" id="KW-0472">Membrane</keyword>
<dbReference type="EMBL" id="JBHRSZ010000002">
    <property type="protein sequence ID" value="MFC3150294.1"/>
    <property type="molecule type" value="Genomic_DNA"/>
</dbReference>
<comment type="subcellular location">
    <subcellularLocation>
        <location evidence="1">Cell membrane</location>
        <topology evidence="1">Multi-pass membrane protein</topology>
    </subcellularLocation>
</comment>
<keyword evidence="6" id="KW-0175">Coiled coil</keyword>
<protein>
    <submittedName>
        <fullName evidence="9">LPS O-antigen chain length determinant protein WzzB</fullName>
    </submittedName>
</protein>
<dbReference type="PANTHER" id="PTHR32309:SF13">
    <property type="entry name" value="FERRIC ENTEROBACTIN TRANSPORT PROTEIN FEPE"/>
    <property type="match status" value="1"/>
</dbReference>
<keyword evidence="2" id="KW-1003">Cell membrane</keyword>
<feature type="transmembrane region" description="Helical" evidence="7">
    <location>
        <begin position="33"/>
        <end position="51"/>
    </location>
</feature>
<dbReference type="Proteomes" id="UP001595476">
    <property type="component" value="Unassembled WGS sequence"/>
</dbReference>
<evidence type="ECO:0000256" key="6">
    <source>
        <dbReference type="SAM" id="Coils"/>
    </source>
</evidence>
<feature type="coiled-coil region" evidence="6">
    <location>
        <begin position="264"/>
        <end position="291"/>
    </location>
</feature>
<evidence type="ECO:0000259" key="8">
    <source>
        <dbReference type="Pfam" id="PF02706"/>
    </source>
</evidence>
<dbReference type="InterPro" id="IPR050445">
    <property type="entry name" value="Bact_polysacc_biosynth/exp"/>
</dbReference>
<feature type="domain" description="Polysaccharide chain length determinant N-terminal" evidence="8">
    <location>
        <begin position="18"/>
        <end position="103"/>
    </location>
</feature>